<dbReference type="GO" id="GO:0006506">
    <property type="term" value="P:GPI anchor biosynthetic process"/>
    <property type="evidence" value="ECO:0007669"/>
    <property type="project" value="TreeGrafter"/>
</dbReference>
<evidence type="ECO:0000256" key="4">
    <source>
        <dbReference type="ARBA" id="ARBA00022692"/>
    </source>
</evidence>
<dbReference type="Proteomes" id="UP000095281">
    <property type="component" value="Unplaced"/>
</dbReference>
<keyword evidence="5 8" id="KW-0256">Endoplasmic reticulum</keyword>
<feature type="transmembrane region" description="Helical" evidence="8">
    <location>
        <begin position="91"/>
        <end position="108"/>
    </location>
</feature>
<evidence type="ECO:0000313" key="9">
    <source>
        <dbReference type="Proteomes" id="UP000095281"/>
    </source>
</evidence>
<organism evidence="9 10">
    <name type="scientific">Meloidogyne hapla</name>
    <name type="common">Root-knot nematode worm</name>
    <dbReference type="NCBI Taxonomy" id="6305"/>
    <lineage>
        <taxon>Eukaryota</taxon>
        <taxon>Metazoa</taxon>
        <taxon>Ecdysozoa</taxon>
        <taxon>Nematoda</taxon>
        <taxon>Chromadorea</taxon>
        <taxon>Rhabditida</taxon>
        <taxon>Tylenchina</taxon>
        <taxon>Tylenchomorpha</taxon>
        <taxon>Tylenchoidea</taxon>
        <taxon>Meloidogynidae</taxon>
        <taxon>Meloidogyninae</taxon>
        <taxon>Meloidogyne</taxon>
    </lineage>
</organism>
<dbReference type="GO" id="GO:0005789">
    <property type="term" value="C:endoplasmic reticulum membrane"/>
    <property type="evidence" value="ECO:0007669"/>
    <property type="project" value="UniProtKB-SubCell"/>
</dbReference>
<comment type="subcellular location">
    <subcellularLocation>
        <location evidence="1 8">Endoplasmic reticulum membrane</location>
        <topology evidence="1 8">Multi-pass membrane protein</topology>
    </subcellularLocation>
</comment>
<evidence type="ECO:0000256" key="7">
    <source>
        <dbReference type="ARBA" id="ARBA00023136"/>
    </source>
</evidence>
<keyword evidence="2 8" id="KW-0328">Glycosyltransferase</keyword>
<dbReference type="GO" id="GO:0000026">
    <property type="term" value="F:alpha-1,2-mannosyltransferase activity"/>
    <property type="evidence" value="ECO:0007669"/>
    <property type="project" value="TreeGrafter"/>
</dbReference>
<feature type="transmembrane region" description="Helical" evidence="8">
    <location>
        <begin position="65"/>
        <end position="85"/>
    </location>
</feature>
<name>A0A1I8C133_MELHA</name>
<comment type="similarity">
    <text evidence="8">Belongs to the glycosyltransferase 22 family.</text>
</comment>
<dbReference type="EC" id="2.4.1.-" evidence="8"/>
<dbReference type="InterPro" id="IPR005599">
    <property type="entry name" value="GPI_mannosylTrfase"/>
</dbReference>
<keyword evidence="9" id="KW-1185">Reference proteome</keyword>
<evidence type="ECO:0000256" key="8">
    <source>
        <dbReference type="RuleBase" id="RU363075"/>
    </source>
</evidence>
<keyword evidence="4 8" id="KW-0812">Transmembrane</keyword>
<evidence type="ECO:0000256" key="1">
    <source>
        <dbReference type="ARBA" id="ARBA00004477"/>
    </source>
</evidence>
<evidence type="ECO:0000256" key="5">
    <source>
        <dbReference type="ARBA" id="ARBA00022824"/>
    </source>
</evidence>
<comment type="caution">
    <text evidence="8">Lacks conserved residue(s) required for the propagation of feature annotation.</text>
</comment>
<reference evidence="10" key="1">
    <citation type="submission" date="2016-11" db="UniProtKB">
        <authorList>
            <consortium name="WormBaseParasite"/>
        </authorList>
    </citation>
    <scope>IDENTIFICATION</scope>
</reference>
<accession>A0A1I8C133</accession>
<dbReference type="WBParaSite" id="MhA1_Contig840.frz3.gene16">
    <property type="protein sequence ID" value="MhA1_Contig840.frz3.gene16"/>
    <property type="gene ID" value="MhA1_Contig840.frz3.gene16"/>
</dbReference>
<sequence length="154" mass="18229">MFSSKGNFLEIVVFRLCCCFFSNTWFVPDEYFQSVEVAYHMVYGKGHLAWEWLPEWALRSPLHPLIYALFFWLLKLFSLDFAFIIRWIPNIIHAFLFAIADICFINWAKNIVGYSQNGLIHQRGPYVANTKIAQYVDERLQKDSDNTIYVLQLM</sequence>
<evidence type="ECO:0000256" key="6">
    <source>
        <dbReference type="ARBA" id="ARBA00022989"/>
    </source>
</evidence>
<dbReference type="Pfam" id="PF03901">
    <property type="entry name" value="Glyco_transf_22"/>
    <property type="match status" value="1"/>
</dbReference>
<dbReference type="PANTHER" id="PTHR22760">
    <property type="entry name" value="GLYCOSYLTRANSFERASE"/>
    <property type="match status" value="1"/>
</dbReference>
<keyword evidence="7 8" id="KW-0472">Membrane</keyword>
<evidence type="ECO:0000313" key="10">
    <source>
        <dbReference type="WBParaSite" id="MhA1_Contig840.frz3.gene16"/>
    </source>
</evidence>
<keyword evidence="3" id="KW-0808">Transferase</keyword>
<keyword evidence="6 8" id="KW-1133">Transmembrane helix</keyword>
<evidence type="ECO:0000256" key="2">
    <source>
        <dbReference type="ARBA" id="ARBA00022676"/>
    </source>
</evidence>
<dbReference type="PANTHER" id="PTHR22760:SF4">
    <property type="entry name" value="GPI MANNOSYLTRANSFERASE 3"/>
    <property type="match status" value="1"/>
</dbReference>
<dbReference type="AlphaFoldDB" id="A0A1I8C133"/>
<evidence type="ECO:0000256" key="3">
    <source>
        <dbReference type="ARBA" id="ARBA00022679"/>
    </source>
</evidence>
<protein>
    <recommendedName>
        <fullName evidence="8">Mannosyltransferase</fullName>
        <ecNumber evidence="8">2.4.1.-</ecNumber>
    </recommendedName>
</protein>
<proteinExistence type="inferred from homology"/>